<organism evidence="3 4">
    <name type="scientific">Skeletonema marinoi</name>
    <dbReference type="NCBI Taxonomy" id="267567"/>
    <lineage>
        <taxon>Eukaryota</taxon>
        <taxon>Sar</taxon>
        <taxon>Stramenopiles</taxon>
        <taxon>Ochrophyta</taxon>
        <taxon>Bacillariophyta</taxon>
        <taxon>Coscinodiscophyceae</taxon>
        <taxon>Thalassiosirophycidae</taxon>
        <taxon>Thalassiosirales</taxon>
        <taxon>Skeletonemataceae</taxon>
        <taxon>Skeletonema</taxon>
        <taxon>Skeletonema marinoi-dohrnii complex</taxon>
    </lineage>
</organism>
<proteinExistence type="predicted"/>
<accession>A0AAD8Y4Q4</accession>
<evidence type="ECO:0000259" key="2">
    <source>
        <dbReference type="SMART" id="SM01332"/>
    </source>
</evidence>
<evidence type="ECO:0000313" key="3">
    <source>
        <dbReference type="EMBL" id="KAK1739012.1"/>
    </source>
</evidence>
<feature type="domain" description="Cyclin C-terminal" evidence="2">
    <location>
        <begin position="19"/>
        <end position="134"/>
    </location>
</feature>
<dbReference type="InterPro" id="IPR013763">
    <property type="entry name" value="Cyclin-like_dom"/>
</dbReference>
<evidence type="ECO:0000313" key="4">
    <source>
        <dbReference type="Proteomes" id="UP001224775"/>
    </source>
</evidence>
<dbReference type="Proteomes" id="UP001224775">
    <property type="component" value="Unassembled WGS sequence"/>
</dbReference>
<dbReference type="AlphaFoldDB" id="A0AAD8Y4Q4"/>
<gene>
    <name evidence="3" type="ORF">QTG54_010328</name>
</gene>
<dbReference type="SMART" id="SM01332">
    <property type="entry name" value="Cyclin_C"/>
    <property type="match status" value="1"/>
</dbReference>
<dbReference type="Pfam" id="PF02984">
    <property type="entry name" value="Cyclin_C"/>
    <property type="match status" value="1"/>
</dbReference>
<dbReference type="SMART" id="SM00385">
    <property type="entry name" value="CYCLIN"/>
    <property type="match status" value="1"/>
</dbReference>
<keyword evidence="4" id="KW-1185">Reference proteome</keyword>
<name>A0AAD8Y4Q4_9STRA</name>
<evidence type="ECO:0000259" key="1">
    <source>
        <dbReference type="SMART" id="SM00385"/>
    </source>
</evidence>
<sequence length="136" mass="15007">MLAMETQILQTLEYKLTIPSAHMFLVRYIEVDDANKSTVQLASYILDGTLLSYKLLRYCPSKLASAAMLIARNTQGMHPWSCALTNCAQYCEADVVIVARAVLAEKALIGPELTSVLKKYSRSVYGCVANTDIPNV</sequence>
<dbReference type="Gene3D" id="1.10.472.10">
    <property type="entry name" value="Cyclin-like"/>
    <property type="match status" value="1"/>
</dbReference>
<protein>
    <submittedName>
        <fullName evidence="3">Cyclin family protein</fullName>
    </submittedName>
</protein>
<reference evidence="3" key="1">
    <citation type="submission" date="2023-06" db="EMBL/GenBank/DDBJ databases">
        <title>Survivors Of The Sea: Transcriptome response of Skeletonema marinoi to long-term dormancy.</title>
        <authorList>
            <person name="Pinder M.I.M."/>
            <person name="Kourtchenko O."/>
            <person name="Robertson E.K."/>
            <person name="Larsson T."/>
            <person name="Maumus F."/>
            <person name="Osuna-Cruz C.M."/>
            <person name="Vancaester E."/>
            <person name="Stenow R."/>
            <person name="Vandepoele K."/>
            <person name="Ploug H."/>
            <person name="Bruchert V."/>
            <person name="Godhe A."/>
            <person name="Topel M."/>
        </authorList>
    </citation>
    <scope>NUCLEOTIDE SEQUENCE</scope>
    <source>
        <strain evidence="3">R05AC</strain>
    </source>
</reference>
<dbReference type="EMBL" id="JATAAI010000019">
    <property type="protein sequence ID" value="KAK1739012.1"/>
    <property type="molecule type" value="Genomic_DNA"/>
</dbReference>
<dbReference type="SUPFAM" id="SSF47954">
    <property type="entry name" value="Cyclin-like"/>
    <property type="match status" value="1"/>
</dbReference>
<feature type="domain" description="Cyclin-like" evidence="1">
    <location>
        <begin position="23"/>
        <end position="104"/>
    </location>
</feature>
<dbReference type="InterPro" id="IPR036915">
    <property type="entry name" value="Cyclin-like_sf"/>
</dbReference>
<dbReference type="InterPro" id="IPR004367">
    <property type="entry name" value="Cyclin_C-dom"/>
</dbReference>
<comment type="caution">
    <text evidence="3">The sequence shown here is derived from an EMBL/GenBank/DDBJ whole genome shotgun (WGS) entry which is preliminary data.</text>
</comment>